<dbReference type="InterPro" id="IPR012677">
    <property type="entry name" value="Nucleotide-bd_a/b_plait_sf"/>
</dbReference>
<proteinExistence type="predicted"/>
<protein>
    <submittedName>
        <fullName evidence="2">RNA-binding protein</fullName>
    </submittedName>
</protein>
<dbReference type="InterPro" id="IPR035979">
    <property type="entry name" value="RBD_domain_sf"/>
</dbReference>
<dbReference type="Gene3D" id="3.30.70.330">
    <property type="match status" value="1"/>
</dbReference>
<evidence type="ECO:0000313" key="2">
    <source>
        <dbReference type="EMBL" id="MEI6000126.1"/>
    </source>
</evidence>
<accession>A0ABU8IX52</accession>
<reference evidence="2 3" key="1">
    <citation type="journal article" date="2022" name="Arch. Microbiol.">
        <title>Paraburkholderia bengalensis sp. nov. isolated from roots of Oryza sativa, IR64.</title>
        <authorList>
            <person name="Nag P."/>
            <person name="Mondal N."/>
            <person name="Sarkar J."/>
            <person name="Das S."/>
        </authorList>
    </citation>
    <scope>NUCLEOTIDE SEQUENCE [LARGE SCALE GENOMIC DNA]</scope>
    <source>
        <strain evidence="2 3">IR64_4_BI</strain>
    </source>
</reference>
<dbReference type="Pfam" id="PF00076">
    <property type="entry name" value="RRM_1"/>
    <property type="match status" value="1"/>
</dbReference>
<sequence>MKIIVWNIPESCSEQEVRDFLGHELGHYAKDIEVFEQGTPNAYAKVDVEADDAYVADVIAQQFNGKQLGGVHLQVSAVPFGGDETPPHKPAS</sequence>
<gene>
    <name evidence="2" type="ORF">H3V53_23840</name>
</gene>
<dbReference type="Proteomes" id="UP001386437">
    <property type="component" value="Unassembled WGS sequence"/>
</dbReference>
<dbReference type="EMBL" id="JACFYJ010000044">
    <property type="protein sequence ID" value="MEI6000126.1"/>
    <property type="molecule type" value="Genomic_DNA"/>
</dbReference>
<keyword evidence="3" id="KW-1185">Reference proteome</keyword>
<comment type="caution">
    <text evidence="2">The sequence shown here is derived from an EMBL/GenBank/DDBJ whole genome shotgun (WGS) entry which is preliminary data.</text>
</comment>
<dbReference type="RefSeq" id="WP_336600096.1">
    <property type="nucleotide sequence ID" value="NZ_JACFYJ010000044.1"/>
</dbReference>
<evidence type="ECO:0000313" key="3">
    <source>
        <dbReference type="Proteomes" id="UP001386437"/>
    </source>
</evidence>
<dbReference type="SUPFAM" id="SSF54928">
    <property type="entry name" value="RNA-binding domain, RBD"/>
    <property type="match status" value="1"/>
</dbReference>
<name>A0ABU8IX52_9BURK</name>
<feature type="domain" description="RRM" evidence="1">
    <location>
        <begin position="3"/>
        <end position="70"/>
    </location>
</feature>
<dbReference type="InterPro" id="IPR000504">
    <property type="entry name" value="RRM_dom"/>
</dbReference>
<evidence type="ECO:0000259" key="1">
    <source>
        <dbReference type="Pfam" id="PF00076"/>
    </source>
</evidence>
<organism evidence="2 3">
    <name type="scientific">Paraburkholderia bengalensis</name>
    <dbReference type="NCBI Taxonomy" id="2747562"/>
    <lineage>
        <taxon>Bacteria</taxon>
        <taxon>Pseudomonadati</taxon>
        <taxon>Pseudomonadota</taxon>
        <taxon>Betaproteobacteria</taxon>
        <taxon>Burkholderiales</taxon>
        <taxon>Burkholderiaceae</taxon>
        <taxon>Paraburkholderia</taxon>
    </lineage>
</organism>